<feature type="region of interest" description="Disordered" evidence="7">
    <location>
        <begin position="422"/>
        <end position="446"/>
    </location>
</feature>
<feature type="region of interest" description="Disordered" evidence="7">
    <location>
        <begin position="1"/>
        <end position="30"/>
    </location>
</feature>
<keyword evidence="2" id="KW-0507">mRNA processing</keyword>
<dbReference type="GO" id="GO:0000398">
    <property type="term" value="P:mRNA splicing, via spliceosome"/>
    <property type="evidence" value="ECO:0007669"/>
    <property type="project" value="InterPro"/>
</dbReference>
<feature type="compositionally biased region" description="Polar residues" evidence="7">
    <location>
        <begin position="1"/>
        <end position="11"/>
    </location>
</feature>
<dbReference type="InterPro" id="IPR035979">
    <property type="entry name" value="RBD_domain_sf"/>
</dbReference>
<keyword evidence="3" id="KW-0677">Repeat</keyword>
<reference evidence="9" key="1">
    <citation type="submission" date="2014-08" db="EMBL/GenBank/DDBJ databases">
        <authorList>
            <person name="Sharma Rahul"/>
            <person name="Thines Marco"/>
        </authorList>
    </citation>
    <scope>NUCLEOTIDE SEQUENCE</scope>
</reference>
<evidence type="ECO:0000256" key="3">
    <source>
        <dbReference type="ARBA" id="ARBA00022737"/>
    </source>
</evidence>
<keyword evidence="4 6" id="KW-0694">RNA-binding</keyword>
<evidence type="ECO:0000256" key="2">
    <source>
        <dbReference type="ARBA" id="ARBA00022664"/>
    </source>
</evidence>
<feature type="compositionally biased region" description="Basic and acidic residues" evidence="7">
    <location>
        <begin position="280"/>
        <end position="311"/>
    </location>
</feature>
<keyword evidence="9" id="KW-0251">Elongation factor</keyword>
<evidence type="ECO:0000256" key="4">
    <source>
        <dbReference type="ARBA" id="ARBA00022884"/>
    </source>
</evidence>
<dbReference type="GO" id="GO:0003723">
    <property type="term" value="F:RNA binding"/>
    <property type="evidence" value="ECO:0007669"/>
    <property type="project" value="UniProtKB-UniRule"/>
</dbReference>
<dbReference type="InterPro" id="IPR034393">
    <property type="entry name" value="TatSF1-like"/>
</dbReference>
<feature type="compositionally biased region" description="Low complexity" evidence="7">
    <location>
        <begin position="12"/>
        <end position="27"/>
    </location>
</feature>
<evidence type="ECO:0000256" key="5">
    <source>
        <dbReference type="ARBA" id="ARBA00023187"/>
    </source>
</evidence>
<sequence length="461" mass="50589">MSNTPSQQQDPSAAGSAGATSNAAFSTDPRVHFSRLSGKWEFEDDDGNEFEWSEVVNSWVPILDEEIIKAQQAAYSVAGVDENAPAAPVLARENKKRKDKPVVDYTSNTAVSTVPSSATATKKAAKRARPDPSSSSDAASGGPSNLMASSSSSSSASSSAGTTPAPEKPARKSTAVFITNLPLDATKEEIQQTFSKCGIILLTPSDEPKIKMYTDEAGIFKGEALVMYFKETSVDLAITVLNDSELRLGEGQGRMKVRRAEWGDGETDGKKDGSATSAEIGEKKKEKRKMTEAEKKELSKRIRKMESKLTDWDSDSDGESERRIQQALPPPNVRLVVLKHMFTLDELEADATLLIDLKEDVREEAESMGEVTSVTLFDREEEGIMTVKFKDPIAARACVLKFNGRYFAQRRIEASLHDGRSKFRRSGTGAGGEIMDEEETEKEEKARLEKFREYLEQEESA</sequence>
<dbReference type="SMART" id="SM00360">
    <property type="entry name" value="RRM"/>
    <property type="match status" value="2"/>
</dbReference>
<keyword evidence="9" id="KW-0648">Protein biosynthesis</keyword>
<evidence type="ECO:0000256" key="1">
    <source>
        <dbReference type="ARBA" id="ARBA00007747"/>
    </source>
</evidence>
<dbReference type="CDD" id="cd12281">
    <property type="entry name" value="RRM1_TatSF1_like"/>
    <property type="match status" value="1"/>
</dbReference>
<dbReference type="PROSITE" id="PS50102">
    <property type="entry name" value="RRM"/>
    <property type="match status" value="1"/>
</dbReference>
<dbReference type="GO" id="GO:0005686">
    <property type="term" value="C:U2 snRNP"/>
    <property type="evidence" value="ECO:0007669"/>
    <property type="project" value="TreeGrafter"/>
</dbReference>
<keyword evidence="5" id="KW-0508">mRNA splicing</keyword>
<proteinExistence type="inferred from homology"/>
<dbReference type="GO" id="GO:0005684">
    <property type="term" value="C:U2-type spliceosomal complex"/>
    <property type="evidence" value="ECO:0007669"/>
    <property type="project" value="UniProtKB-ARBA"/>
</dbReference>
<feature type="compositionally biased region" description="Low complexity" evidence="7">
    <location>
        <begin position="109"/>
        <end position="122"/>
    </location>
</feature>
<name>A0A0F7SKB5_PHARH</name>
<organism evidence="9">
    <name type="scientific">Phaffia rhodozyma</name>
    <name type="common">Yeast</name>
    <name type="synonym">Xanthophyllomyces dendrorhous</name>
    <dbReference type="NCBI Taxonomy" id="264483"/>
    <lineage>
        <taxon>Eukaryota</taxon>
        <taxon>Fungi</taxon>
        <taxon>Dikarya</taxon>
        <taxon>Basidiomycota</taxon>
        <taxon>Agaricomycotina</taxon>
        <taxon>Tremellomycetes</taxon>
        <taxon>Cystofilobasidiales</taxon>
        <taxon>Mrakiaceae</taxon>
        <taxon>Phaffia</taxon>
    </lineage>
</organism>
<feature type="compositionally biased region" description="Low complexity" evidence="7">
    <location>
        <begin position="131"/>
        <end position="160"/>
    </location>
</feature>
<dbReference type="SUPFAM" id="SSF54928">
    <property type="entry name" value="RNA-binding domain, RBD"/>
    <property type="match status" value="2"/>
</dbReference>
<dbReference type="FunFam" id="3.30.70.330:FF:000105">
    <property type="entry name" value="HIV Tat-specific factor 1 homolog"/>
    <property type="match status" value="1"/>
</dbReference>
<evidence type="ECO:0000256" key="7">
    <source>
        <dbReference type="SAM" id="MobiDB-lite"/>
    </source>
</evidence>
<feature type="compositionally biased region" description="Basic and acidic residues" evidence="7">
    <location>
        <begin position="259"/>
        <end position="273"/>
    </location>
</feature>
<evidence type="ECO:0000313" key="9">
    <source>
        <dbReference type="EMBL" id="CDZ97859.1"/>
    </source>
</evidence>
<comment type="similarity">
    <text evidence="1">Belongs to the HTATSF1 family.</text>
</comment>
<dbReference type="InterPro" id="IPR000504">
    <property type="entry name" value="RRM_dom"/>
</dbReference>
<evidence type="ECO:0000259" key="8">
    <source>
        <dbReference type="PROSITE" id="PS50102"/>
    </source>
</evidence>
<feature type="region of interest" description="Disordered" evidence="7">
    <location>
        <begin position="259"/>
        <end position="327"/>
    </location>
</feature>
<accession>A0A0F7SKB5</accession>
<evidence type="ECO:0000256" key="6">
    <source>
        <dbReference type="PROSITE-ProRule" id="PRU00176"/>
    </source>
</evidence>
<dbReference type="EMBL" id="LN483249">
    <property type="protein sequence ID" value="CDZ97859.1"/>
    <property type="molecule type" value="Genomic_DNA"/>
</dbReference>
<dbReference type="Gene3D" id="3.30.70.330">
    <property type="match status" value="2"/>
</dbReference>
<feature type="domain" description="RRM" evidence="8">
    <location>
        <begin position="174"/>
        <end position="262"/>
    </location>
</feature>
<dbReference type="InterPro" id="IPR012677">
    <property type="entry name" value="Nucleotide-bd_a/b_plait_sf"/>
</dbReference>
<dbReference type="GO" id="GO:0003746">
    <property type="term" value="F:translation elongation factor activity"/>
    <property type="evidence" value="ECO:0007669"/>
    <property type="project" value="UniProtKB-KW"/>
</dbReference>
<dbReference type="InterPro" id="IPR034392">
    <property type="entry name" value="TatSF1-like_RRM1"/>
</dbReference>
<feature type="region of interest" description="Disordered" evidence="7">
    <location>
        <begin position="80"/>
        <end position="173"/>
    </location>
</feature>
<dbReference type="PANTHER" id="PTHR15608">
    <property type="entry name" value="SPLICING FACTOR U2AF-ASSOCIATED PROTEIN 2"/>
    <property type="match status" value="1"/>
</dbReference>
<dbReference type="Pfam" id="PF00076">
    <property type="entry name" value="RRM_1"/>
    <property type="match status" value="1"/>
</dbReference>
<dbReference type="PANTHER" id="PTHR15608:SF0">
    <property type="entry name" value="HIV TAT-SPECIFIC FACTOR 1"/>
    <property type="match status" value="1"/>
</dbReference>
<protein>
    <submittedName>
        <fullName evidence="9">Transcription elongation factor TAT-SF1</fullName>
    </submittedName>
</protein>
<dbReference type="AlphaFoldDB" id="A0A0F7SKB5"/>